<dbReference type="EMBL" id="CM055093">
    <property type="protein sequence ID" value="KAJ7564105.1"/>
    <property type="molecule type" value="Genomic_DNA"/>
</dbReference>
<keyword evidence="2" id="KW-1185">Reference proteome</keyword>
<name>A0ACC2EC91_DIPCM</name>
<organism evidence="1 2">
    <name type="scientific">Diphasiastrum complanatum</name>
    <name type="common">Issler's clubmoss</name>
    <name type="synonym">Lycopodium complanatum</name>
    <dbReference type="NCBI Taxonomy" id="34168"/>
    <lineage>
        <taxon>Eukaryota</taxon>
        <taxon>Viridiplantae</taxon>
        <taxon>Streptophyta</taxon>
        <taxon>Embryophyta</taxon>
        <taxon>Tracheophyta</taxon>
        <taxon>Lycopodiopsida</taxon>
        <taxon>Lycopodiales</taxon>
        <taxon>Lycopodiaceae</taxon>
        <taxon>Lycopodioideae</taxon>
        <taxon>Diphasiastrum</taxon>
    </lineage>
</organism>
<comment type="caution">
    <text evidence="1">The sequence shown here is derived from an EMBL/GenBank/DDBJ whole genome shotgun (WGS) entry which is preliminary data.</text>
</comment>
<gene>
    <name evidence="1" type="ORF">O6H91_02G002300</name>
</gene>
<evidence type="ECO:0000313" key="2">
    <source>
        <dbReference type="Proteomes" id="UP001162992"/>
    </source>
</evidence>
<accession>A0ACC2EC91</accession>
<dbReference type="Proteomes" id="UP001162992">
    <property type="component" value="Chromosome 2"/>
</dbReference>
<protein>
    <submittedName>
        <fullName evidence="1">Uncharacterized protein</fullName>
    </submittedName>
</protein>
<evidence type="ECO:0000313" key="1">
    <source>
        <dbReference type="EMBL" id="KAJ7564105.1"/>
    </source>
</evidence>
<reference evidence="2" key="1">
    <citation type="journal article" date="2024" name="Proc. Natl. Acad. Sci. U.S.A.">
        <title>Extraordinary preservation of gene collinearity over three hundred million years revealed in homosporous lycophytes.</title>
        <authorList>
            <person name="Li C."/>
            <person name="Wickell D."/>
            <person name="Kuo L.Y."/>
            <person name="Chen X."/>
            <person name="Nie B."/>
            <person name="Liao X."/>
            <person name="Peng D."/>
            <person name="Ji J."/>
            <person name="Jenkins J."/>
            <person name="Williams M."/>
            <person name="Shu S."/>
            <person name="Plott C."/>
            <person name="Barry K."/>
            <person name="Rajasekar S."/>
            <person name="Grimwood J."/>
            <person name="Han X."/>
            <person name="Sun S."/>
            <person name="Hou Z."/>
            <person name="He W."/>
            <person name="Dai G."/>
            <person name="Sun C."/>
            <person name="Schmutz J."/>
            <person name="Leebens-Mack J.H."/>
            <person name="Li F.W."/>
            <person name="Wang L."/>
        </authorList>
    </citation>
    <scope>NUCLEOTIDE SEQUENCE [LARGE SCALE GENOMIC DNA]</scope>
    <source>
        <strain evidence="2">cv. PW_Plant_1</strain>
    </source>
</reference>
<proteinExistence type="predicted"/>
<sequence>MAHTLSSRGDQSQAKGYSSPYDRSPNPLPAHNSTVHTSNSSSISCFSGSRGIEFRDKYVVEGLSPYSSCSSSYHSVGSPSGWQLSNPNSDVHFLSSNKNLENSTGLVDLSAAQLQIPHDSSHVQCTSSDFTANKFDNGSWQQLLDPTNSYMSTMPAVLPTSTCLALPESTGAPAMVEGAMLRELLGRLDNNNCSSSITSLGTTLATGSTQHLGSPMATGGCSWNQVDSSSNMGLTVDSSTGGLSHHGAGLTTPHLAQFSSDPGFVERAARFSSFSNIAQLCQSLSSSGAVNMNLSPEASQFLDNSTARQTSMTPSCTPQSSPKVNCNMNASNNFPTCENAGKLESFRDLVHKADTAAEDAGDGMRYRSAGCHSEMAIDETKSLQNGASPANSSGSGQYAALHGLMASKGLMDTQGKKRQKCISEEKAKEVPCLSETSKKKMDEMKSKRQRSSEGSKIKEELKSKVEKSSSENSGNSSPSSAKENPKPPEPPKQDYIHVRARRGQATDSHSLAERVRREKISERMKFLQDLVPGCSKVTGKALMLDEIINYVQSLQRQVEFLSMKLAAVNPRLDFNIENLLTKEMLSSLCPTPALLLGPDNATNILQLHPTQPNPIQLGLSSGLDLSSSGNAVETTLRRSMTSPIAIDTYANSGSQTSGVWDGELQSVVQMGFGSGNLPPGQMKVEL</sequence>